<keyword evidence="2" id="KW-1185">Reference proteome</keyword>
<dbReference type="AlphaFoldDB" id="A0A669PV77"/>
<dbReference type="Proteomes" id="UP000472261">
    <property type="component" value="Unplaced"/>
</dbReference>
<accession>A0A669PV77</accession>
<dbReference type="Ensembl" id="ENSPCLT00000016263.1">
    <property type="protein sequence ID" value="ENSPCLP00000012214.1"/>
    <property type="gene ID" value="ENSPCLG00000010050.1"/>
</dbReference>
<evidence type="ECO:0000313" key="2">
    <source>
        <dbReference type="Proteomes" id="UP000472261"/>
    </source>
</evidence>
<evidence type="ECO:0000313" key="1">
    <source>
        <dbReference type="Ensembl" id="ENSPCLP00000012214.1"/>
    </source>
</evidence>
<protein>
    <submittedName>
        <fullName evidence="1">Uncharacterized protein</fullName>
    </submittedName>
</protein>
<sequence length="58" mass="6261">LGCKQSIGTSCWRGPAANSGFWSSSVCIWQNSFFGNKCVMFILQAGSKTGKLNQSARN</sequence>
<organism evidence="1 2">
    <name type="scientific">Phasianus colchicus</name>
    <name type="common">Common pheasant</name>
    <dbReference type="NCBI Taxonomy" id="9054"/>
    <lineage>
        <taxon>Eukaryota</taxon>
        <taxon>Metazoa</taxon>
        <taxon>Chordata</taxon>
        <taxon>Craniata</taxon>
        <taxon>Vertebrata</taxon>
        <taxon>Euteleostomi</taxon>
        <taxon>Archelosauria</taxon>
        <taxon>Archosauria</taxon>
        <taxon>Dinosauria</taxon>
        <taxon>Saurischia</taxon>
        <taxon>Theropoda</taxon>
        <taxon>Coelurosauria</taxon>
        <taxon>Aves</taxon>
        <taxon>Neognathae</taxon>
        <taxon>Galloanserae</taxon>
        <taxon>Galliformes</taxon>
        <taxon>Phasianidae</taxon>
        <taxon>Phasianinae</taxon>
        <taxon>Phasianus</taxon>
    </lineage>
</organism>
<name>A0A669PV77_PHACC</name>
<reference evidence="1" key="1">
    <citation type="submission" date="2025-08" db="UniProtKB">
        <authorList>
            <consortium name="Ensembl"/>
        </authorList>
    </citation>
    <scope>IDENTIFICATION</scope>
</reference>
<proteinExistence type="predicted"/>
<reference evidence="1" key="2">
    <citation type="submission" date="2025-09" db="UniProtKB">
        <authorList>
            <consortium name="Ensembl"/>
        </authorList>
    </citation>
    <scope>IDENTIFICATION</scope>
</reference>